<dbReference type="InterPro" id="IPR019820">
    <property type="entry name" value="Sec-indep_translocase_CS"/>
</dbReference>
<dbReference type="OrthoDB" id="9777044at2"/>
<keyword evidence="4 5" id="KW-0472">Membrane</keyword>
<feature type="transmembrane region" description="Helical" evidence="5">
    <location>
        <begin position="86"/>
        <end position="107"/>
    </location>
</feature>
<feature type="transmembrane region" description="Helical" evidence="5">
    <location>
        <begin position="30"/>
        <end position="48"/>
    </location>
</feature>
<comment type="caution">
    <text evidence="6">The sequence shown here is derived from an EMBL/GenBank/DDBJ whole genome shotgun (WGS) entry which is preliminary data.</text>
</comment>
<feature type="transmembrane region" description="Helical" evidence="5">
    <location>
        <begin position="213"/>
        <end position="228"/>
    </location>
</feature>
<keyword evidence="7" id="KW-1185">Reference proteome</keyword>
<keyword evidence="5" id="KW-0653">Protein transport</keyword>
<dbReference type="GO" id="GO:0033281">
    <property type="term" value="C:TAT protein transport complex"/>
    <property type="evidence" value="ECO:0007669"/>
    <property type="project" value="UniProtKB-UniRule"/>
</dbReference>
<evidence type="ECO:0000256" key="4">
    <source>
        <dbReference type="ARBA" id="ARBA00023136"/>
    </source>
</evidence>
<feature type="transmembrane region" description="Helical" evidence="5">
    <location>
        <begin position="234"/>
        <end position="254"/>
    </location>
</feature>
<dbReference type="AlphaFoldDB" id="A0A437QXH9"/>
<evidence type="ECO:0000256" key="2">
    <source>
        <dbReference type="ARBA" id="ARBA00022692"/>
    </source>
</evidence>
<name>A0A437QXH9_9PROT</name>
<dbReference type="PANTHER" id="PTHR30371:SF0">
    <property type="entry name" value="SEC-INDEPENDENT PROTEIN TRANSLOCASE PROTEIN TATC, CHLOROPLASTIC-RELATED"/>
    <property type="match status" value="1"/>
</dbReference>
<keyword evidence="5" id="KW-0813">Transport</keyword>
<accession>A0A437QXH9</accession>
<organism evidence="6 7">
    <name type="scientific">Hwanghaeella grinnelliae</name>
    <dbReference type="NCBI Taxonomy" id="2500179"/>
    <lineage>
        <taxon>Bacteria</taxon>
        <taxon>Pseudomonadati</taxon>
        <taxon>Pseudomonadota</taxon>
        <taxon>Alphaproteobacteria</taxon>
        <taxon>Rhodospirillales</taxon>
        <taxon>Rhodospirillaceae</taxon>
        <taxon>Hwanghaeella</taxon>
    </lineage>
</organism>
<evidence type="ECO:0000313" key="7">
    <source>
        <dbReference type="Proteomes" id="UP000287447"/>
    </source>
</evidence>
<proteinExistence type="inferred from homology"/>
<evidence type="ECO:0000256" key="1">
    <source>
        <dbReference type="ARBA" id="ARBA00004141"/>
    </source>
</evidence>
<gene>
    <name evidence="5 6" type="primary">tatC</name>
    <name evidence="6" type="ORF">EOI86_08295</name>
</gene>
<dbReference type="GO" id="GO:0043953">
    <property type="term" value="P:protein transport by the Tat complex"/>
    <property type="evidence" value="ECO:0007669"/>
    <property type="project" value="UniProtKB-UniRule"/>
</dbReference>
<dbReference type="EMBL" id="SADE01000001">
    <property type="protein sequence ID" value="RVU39230.1"/>
    <property type="molecule type" value="Genomic_DNA"/>
</dbReference>
<feature type="transmembrane region" description="Helical" evidence="5">
    <location>
        <begin position="175"/>
        <end position="201"/>
    </location>
</feature>
<keyword evidence="5" id="KW-0811">Translocation</keyword>
<dbReference type="InterPro" id="IPR002033">
    <property type="entry name" value="TatC"/>
</dbReference>
<keyword evidence="2 5" id="KW-0812">Transmembrane</keyword>
<dbReference type="PROSITE" id="PS01218">
    <property type="entry name" value="TATC"/>
    <property type="match status" value="1"/>
</dbReference>
<sequence length="276" mass="31008">MSSAAENEKDDLDQSKAPLMDHLIELRQRLMYSVGGLLIGFFVCFAFADNIFNFLVAPLAEIWKEETGRRFIYTALHEKFFTDIKIGFFAAFCLAFPVIAGQIYMFVAPGLYKHEKKAFLPFLFATPILFFIGAAFVYYLVLPVAWQFFIGFEQQAGEGTVAITLEPKVNEYLSLVMRLIFAFGISFELPVILSLLSRAGIVTAKTLREKRRYSIVIAFVAAAVLTPPDPLSQLGLAIPIILLYEISIWCSVFIEKQKAEREAILNKEAGVDGDDD</sequence>
<dbReference type="Pfam" id="PF00902">
    <property type="entry name" value="TatC"/>
    <property type="match status" value="1"/>
</dbReference>
<keyword evidence="3 5" id="KW-1133">Transmembrane helix</keyword>
<dbReference type="PANTHER" id="PTHR30371">
    <property type="entry name" value="SEC-INDEPENDENT PROTEIN TRANSLOCASE PROTEIN TATC"/>
    <property type="match status" value="1"/>
</dbReference>
<dbReference type="HAMAP" id="MF_00902">
    <property type="entry name" value="TatC"/>
    <property type="match status" value="1"/>
</dbReference>
<dbReference type="Proteomes" id="UP000287447">
    <property type="component" value="Unassembled WGS sequence"/>
</dbReference>
<dbReference type="GO" id="GO:0065002">
    <property type="term" value="P:intracellular protein transmembrane transport"/>
    <property type="evidence" value="ECO:0007669"/>
    <property type="project" value="TreeGrafter"/>
</dbReference>
<comment type="subcellular location">
    <subcellularLocation>
        <location evidence="5">Cell membrane</location>
        <topology evidence="5">Multi-pass membrane protein</topology>
    </subcellularLocation>
    <subcellularLocation>
        <location evidence="1">Membrane</location>
        <topology evidence="1">Multi-pass membrane protein</topology>
    </subcellularLocation>
</comment>
<evidence type="ECO:0000256" key="3">
    <source>
        <dbReference type="ARBA" id="ARBA00022989"/>
    </source>
</evidence>
<comment type="similarity">
    <text evidence="5">Belongs to the TatC family.</text>
</comment>
<comment type="function">
    <text evidence="5">Part of the twin-arginine translocation (Tat) system that transports large folded proteins containing a characteristic twin-arginine motif in their signal peptide across membranes. Together with TatB, TatC is part of a receptor directly interacting with Tat signal peptides.</text>
</comment>
<dbReference type="RefSeq" id="WP_127764601.1">
    <property type="nucleotide sequence ID" value="NZ_SADE01000001.1"/>
</dbReference>
<dbReference type="PRINTS" id="PR01840">
    <property type="entry name" value="TATCFAMILY"/>
</dbReference>
<reference evidence="7" key="1">
    <citation type="submission" date="2019-01" db="EMBL/GenBank/DDBJ databases">
        <title>Gri0909 isolated from a small marine red alga.</title>
        <authorList>
            <person name="Kim J."/>
            <person name="Jeong S.E."/>
            <person name="Jeon C.O."/>
        </authorList>
    </citation>
    <scope>NUCLEOTIDE SEQUENCE [LARGE SCALE GENOMIC DNA]</scope>
    <source>
        <strain evidence="7">Gri0909</strain>
    </source>
</reference>
<dbReference type="NCBIfam" id="TIGR00945">
    <property type="entry name" value="tatC"/>
    <property type="match status" value="1"/>
</dbReference>
<dbReference type="GO" id="GO:0009977">
    <property type="term" value="F:proton motive force dependent protein transmembrane transporter activity"/>
    <property type="evidence" value="ECO:0007669"/>
    <property type="project" value="TreeGrafter"/>
</dbReference>
<evidence type="ECO:0000256" key="5">
    <source>
        <dbReference type="HAMAP-Rule" id="MF_00902"/>
    </source>
</evidence>
<evidence type="ECO:0000313" key="6">
    <source>
        <dbReference type="EMBL" id="RVU39230.1"/>
    </source>
</evidence>
<feature type="transmembrane region" description="Helical" evidence="5">
    <location>
        <begin position="119"/>
        <end position="141"/>
    </location>
</feature>
<protein>
    <recommendedName>
        <fullName evidence="5">Sec-independent protein translocase protein TatC</fullName>
    </recommendedName>
</protein>
<comment type="subunit">
    <text evidence="5">The Tat system comprises two distinct complexes: a TatABC complex, containing multiple copies of TatA, TatB and TatC subunits, and a separate TatA complex, containing only TatA subunits. Substrates initially bind to the TatABC complex, which probably triggers association of the separate TatA complex to form the active translocon.</text>
</comment>
<keyword evidence="5" id="KW-1003">Cell membrane</keyword>